<evidence type="ECO:0000256" key="5">
    <source>
        <dbReference type="ARBA" id="ARBA00022989"/>
    </source>
</evidence>
<dbReference type="InterPro" id="IPR003780">
    <property type="entry name" value="COX15/CtaA_fam"/>
</dbReference>
<feature type="transmembrane region" description="Helical" evidence="12">
    <location>
        <begin position="178"/>
        <end position="202"/>
    </location>
</feature>
<comment type="cofactor">
    <cofactor evidence="1">
        <name>heme b</name>
        <dbReference type="ChEBI" id="CHEBI:60344"/>
    </cofactor>
</comment>
<evidence type="ECO:0000256" key="1">
    <source>
        <dbReference type="ARBA" id="ARBA00001970"/>
    </source>
</evidence>
<feature type="transmembrane region" description="Helical" evidence="12">
    <location>
        <begin position="311"/>
        <end position="335"/>
    </location>
</feature>
<comment type="catalytic activity">
    <reaction evidence="11">
        <text>Fe(II)-heme o + 2 A + H2O = Fe(II)-heme a + 2 AH2</text>
        <dbReference type="Rhea" id="RHEA:63388"/>
        <dbReference type="ChEBI" id="CHEBI:13193"/>
        <dbReference type="ChEBI" id="CHEBI:15377"/>
        <dbReference type="ChEBI" id="CHEBI:17499"/>
        <dbReference type="ChEBI" id="CHEBI:60530"/>
        <dbReference type="ChEBI" id="CHEBI:61715"/>
        <dbReference type="EC" id="1.17.99.9"/>
    </reaction>
    <physiologicalReaction direction="left-to-right" evidence="11">
        <dbReference type="Rhea" id="RHEA:63389"/>
    </physiologicalReaction>
</comment>
<sequence>MNVTKSVNQLNGRQTQEVSAKARKAVGVWLMTCGGLTFGTVLVGGVTRLTNSGLSIVDWHPFKEFPPLSAIQWTQEFNKYKMFPEFKIRNKDMTIEEFKWIWYMEYIHRSLGRVIGAVYVIPATIFWYKGWFAKAMKPRVLIFGALLGFQGLLGWLMVKSGLEEKTEYQRDPKVSHYRLAAHLGTAFVFYSLLLWSGLTHLLPPSQIENSVKLMKFRRYTHMTKALVFVTALSGALVAGLDAGLVYNSWPLMADRFIPTDILSQSPKWKNFFENATTVQFDHRLLGELVFVTTTGLWLYSRRLPLSPRTRLAVNCLMAATVLQVALGITTLLLYVPKTLAATHQSGALTVLSIAIWLSHEMKLLKRLPK</sequence>
<feature type="transmembrane region" description="Helical" evidence="12">
    <location>
        <begin position="341"/>
        <end position="359"/>
    </location>
</feature>
<dbReference type="GO" id="GO:0006784">
    <property type="term" value="P:heme A biosynthetic process"/>
    <property type="evidence" value="ECO:0007669"/>
    <property type="project" value="InterPro"/>
</dbReference>
<evidence type="ECO:0000256" key="4">
    <source>
        <dbReference type="ARBA" id="ARBA00022723"/>
    </source>
</evidence>
<evidence type="ECO:0000256" key="7">
    <source>
        <dbReference type="ARBA" id="ARBA00023004"/>
    </source>
</evidence>
<evidence type="ECO:0000313" key="13">
    <source>
        <dbReference type="EMBL" id="CAD7640486.1"/>
    </source>
</evidence>
<keyword evidence="4" id="KW-0479">Metal-binding</keyword>
<dbReference type="Pfam" id="PF02628">
    <property type="entry name" value="COX15-CtaA"/>
    <property type="match status" value="1"/>
</dbReference>
<organism evidence="13">
    <name type="scientific">Medioppia subpectinata</name>
    <dbReference type="NCBI Taxonomy" id="1979941"/>
    <lineage>
        <taxon>Eukaryota</taxon>
        <taxon>Metazoa</taxon>
        <taxon>Ecdysozoa</taxon>
        <taxon>Arthropoda</taxon>
        <taxon>Chelicerata</taxon>
        <taxon>Arachnida</taxon>
        <taxon>Acari</taxon>
        <taxon>Acariformes</taxon>
        <taxon>Sarcoptiformes</taxon>
        <taxon>Oribatida</taxon>
        <taxon>Brachypylina</taxon>
        <taxon>Oppioidea</taxon>
        <taxon>Oppiidae</taxon>
        <taxon>Medioppia</taxon>
    </lineage>
</organism>
<keyword evidence="5 12" id="KW-1133">Transmembrane helix</keyword>
<name>A0A7R9QC87_9ACAR</name>
<evidence type="ECO:0000256" key="8">
    <source>
        <dbReference type="ARBA" id="ARBA00023133"/>
    </source>
</evidence>
<keyword evidence="7" id="KW-0408">Iron</keyword>
<dbReference type="GO" id="GO:0016653">
    <property type="term" value="F:oxidoreductase activity, acting on NAD(P)H, heme protein as acceptor"/>
    <property type="evidence" value="ECO:0007669"/>
    <property type="project" value="TreeGrafter"/>
</dbReference>
<dbReference type="PANTHER" id="PTHR23289">
    <property type="entry name" value="CYTOCHROME C OXIDASE ASSEMBLY PROTEIN COX15"/>
    <property type="match status" value="1"/>
</dbReference>
<evidence type="ECO:0000256" key="2">
    <source>
        <dbReference type="ARBA" id="ARBA00004141"/>
    </source>
</evidence>
<reference evidence="13" key="1">
    <citation type="submission" date="2020-11" db="EMBL/GenBank/DDBJ databases">
        <authorList>
            <person name="Tran Van P."/>
        </authorList>
    </citation>
    <scope>NUCLEOTIDE SEQUENCE</scope>
</reference>
<feature type="transmembrane region" description="Helical" evidence="12">
    <location>
        <begin position="282"/>
        <end position="299"/>
    </location>
</feature>
<dbReference type="HAMAP" id="MF_01665">
    <property type="entry name" value="HemeA_synth_type2"/>
    <property type="match status" value="1"/>
</dbReference>
<evidence type="ECO:0000256" key="9">
    <source>
        <dbReference type="ARBA" id="ARBA00023136"/>
    </source>
</evidence>
<feature type="transmembrane region" description="Helical" evidence="12">
    <location>
        <begin position="223"/>
        <end position="246"/>
    </location>
</feature>
<evidence type="ECO:0000256" key="11">
    <source>
        <dbReference type="ARBA" id="ARBA00048044"/>
    </source>
</evidence>
<proteinExistence type="inferred from homology"/>
<keyword evidence="8" id="KW-0350">Heme biosynthesis</keyword>
<dbReference type="EMBL" id="CAJPIZ010023656">
    <property type="protein sequence ID" value="CAG2118280.1"/>
    <property type="molecule type" value="Genomic_DNA"/>
</dbReference>
<gene>
    <name evidence="13" type="ORF">OSB1V03_LOCUS18232</name>
</gene>
<keyword evidence="14" id="KW-1185">Reference proteome</keyword>
<protein>
    <submittedName>
        <fullName evidence="13">Uncharacterized protein</fullName>
    </submittedName>
</protein>
<evidence type="ECO:0000256" key="6">
    <source>
        <dbReference type="ARBA" id="ARBA00023002"/>
    </source>
</evidence>
<feature type="transmembrane region" description="Helical" evidence="12">
    <location>
        <begin position="110"/>
        <end position="128"/>
    </location>
</feature>
<dbReference type="PANTHER" id="PTHR23289:SF2">
    <property type="entry name" value="CYTOCHROME C OXIDASE ASSEMBLY PROTEIN COX15 HOMOLOG"/>
    <property type="match status" value="1"/>
</dbReference>
<keyword evidence="3 12" id="KW-0812">Transmembrane</keyword>
<evidence type="ECO:0000256" key="10">
    <source>
        <dbReference type="ARBA" id="ARBA00044501"/>
    </source>
</evidence>
<evidence type="ECO:0000256" key="12">
    <source>
        <dbReference type="SAM" id="Phobius"/>
    </source>
</evidence>
<accession>A0A7R9QC87</accession>
<dbReference type="EMBL" id="OC878231">
    <property type="protein sequence ID" value="CAD7640486.1"/>
    <property type="molecule type" value="Genomic_DNA"/>
</dbReference>
<dbReference type="OrthoDB" id="1726137at2759"/>
<dbReference type="GO" id="GO:0120547">
    <property type="term" value="F:heme A synthase activity"/>
    <property type="evidence" value="ECO:0007669"/>
    <property type="project" value="UniProtKB-EC"/>
</dbReference>
<feature type="transmembrane region" description="Helical" evidence="12">
    <location>
        <begin position="140"/>
        <end position="158"/>
    </location>
</feature>
<keyword evidence="9 12" id="KW-0472">Membrane</keyword>
<dbReference type="Proteomes" id="UP000759131">
    <property type="component" value="Unassembled WGS sequence"/>
</dbReference>
<evidence type="ECO:0000256" key="3">
    <source>
        <dbReference type="ARBA" id="ARBA00022692"/>
    </source>
</evidence>
<evidence type="ECO:0000313" key="14">
    <source>
        <dbReference type="Proteomes" id="UP000759131"/>
    </source>
</evidence>
<dbReference type="GO" id="GO:0005743">
    <property type="term" value="C:mitochondrial inner membrane"/>
    <property type="evidence" value="ECO:0007669"/>
    <property type="project" value="TreeGrafter"/>
</dbReference>
<dbReference type="GO" id="GO:0046872">
    <property type="term" value="F:metal ion binding"/>
    <property type="evidence" value="ECO:0007669"/>
    <property type="project" value="UniProtKB-KW"/>
</dbReference>
<keyword evidence="6" id="KW-0560">Oxidoreductase</keyword>
<dbReference type="AlphaFoldDB" id="A0A7R9QC87"/>
<comment type="pathway">
    <text evidence="10">Porphyrin-containing compound metabolism; heme A biosynthesis; heme A from heme O: step 1/1.</text>
</comment>
<feature type="transmembrane region" description="Helical" evidence="12">
    <location>
        <begin position="26"/>
        <end position="46"/>
    </location>
</feature>
<comment type="subcellular location">
    <subcellularLocation>
        <location evidence="2">Membrane</location>
        <topology evidence="2">Multi-pass membrane protein</topology>
    </subcellularLocation>
</comment>
<dbReference type="InterPro" id="IPR023754">
    <property type="entry name" value="HemeA_Synthase_type2"/>
</dbReference>